<sequence length="1404" mass="147357">MEAPGRAGPDLAALRARVAGLSAAQREALRAKVEAAGIAWSQVAPEPPARPARLPLSPAQMQFWLMQTLRPHDASFAIAFAWEIEGPLDAPALRGALTRLVARHEALRTLHPQDDDGPRQEIPPPAPFAPEEAAPADPDAAERAFVARPFDLANDLPIRATLLRLGEGRARLMVSIHHIAADGWSRGILLRELAADYAALRDGEPGAAAPPAQFADLALAQADWLQGPEARAQEAFWREQLAGLSPPRLPEAPGAEGSADRRAETSFHRLPPDLAARVAPAAAALGATPFTLLLAVFQLLQHRLTGADDLSVGVPSAGRDGAAAGTVGLFVNTLVHRARPRAGLSFRDWTAAVHAGFLRAFDRQALPFARVVEATGAPRRPDRTPLFQTLFQVQWDGYARQNADAVDLGDPRLRIRQRPIPLAETKFDLTWTMMSREDGLVLIVERRAALYDAGFVARMAAQFETLLAAALDRPEAAIETLEWRPPAQRAAAVLTGPSRPIPDLADLLAPPAGAEPALIDAGAAPALIDLSTGETLDAAALHAAADHLARALRARPELAGPGACLGLCLPRRPSLVVAMLAALKAGIPYVPLDPAHPAARRDAALIDAGVGLLLAEEEMSAPCPVVDPTTLEAPEAPPLPRPSPDALAYLIFTSGSTGRPKGVPISRRALANLLAATLEGPGPRAGDRMLALTTVAFDIAALEILAPLAAGATVALADRDHALDPDRLSAALDRHAVTHMQATPAAWRLLVEAGWPGRPGLTALCGGEALPADLARALAPRVGALWNMYGPTETTIWSAALKLEAVEGDAPVPIGGPLANTTLRILDRHGQALPEGVPGELVIGGAGLSAGYHRRPDLTAERFVEIGGERVYRTGDLARLEAGGRIAFLGRLDHQIKLDGHRIEPGEIEAALTARADVAEALVMVRDGRLTAWLRPQGARAPSPAELRADLAARLPAYMVPGAFVALEAFPLNANGKIDRARLPDPEAAAPRDPGRPPATPEETALQAIWAEVLGRETVGVEENFFDLGGASISAMRIAARARAQGLMLAPAQMFAHQTVAAQAAAARAAASERLPFTPAQHAQPPEPRRRLRVPTPGATPSALAAAVAALREAHAVLRLTAEDDAWRPDPAAEAPAWQAHLDDERLELTVDPRLLDAPSTERLALALAAHLRGEALDLPAEAPAARPAQAAPRLDPLPHRGGAGTSAPVFQTLAEADLAAFRAEVRRSGAPESRLAAAALARTLSAWQGGGAVSLALLATAPLSGLGHALRLLPLRLTEVPTDPAAALRAVQAAAETGDVDPRALPEGLAVLEWTQAPAAGVEWIEAPAPPLPPSPALHLAVEAGPAALRLTWRGAGFEPAGLARLAARGRAELLARPAPTAPPARGPAKLDRLRARLVQPGG</sequence>
<dbReference type="SMART" id="SM00823">
    <property type="entry name" value="PKS_PP"/>
    <property type="match status" value="1"/>
</dbReference>
<evidence type="ECO:0000259" key="5">
    <source>
        <dbReference type="PROSITE" id="PS50075"/>
    </source>
</evidence>
<dbReference type="SUPFAM" id="SSF52777">
    <property type="entry name" value="CoA-dependent acyltransferases"/>
    <property type="match status" value="2"/>
</dbReference>
<dbReference type="SUPFAM" id="SSF47336">
    <property type="entry name" value="ACP-like"/>
    <property type="match status" value="1"/>
</dbReference>
<dbReference type="InterPro" id="IPR036736">
    <property type="entry name" value="ACP-like_sf"/>
</dbReference>
<feature type="domain" description="Carrier" evidence="5">
    <location>
        <begin position="997"/>
        <end position="1071"/>
    </location>
</feature>
<dbReference type="InterPro" id="IPR020806">
    <property type="entry name" value="PKS_PP-bd"/>
</dbReference>
<dbReference type="Pfam" id="PF00668">
    <property type="entry name" value="Condensation"/>
    <property type="match status" value="1"/>
</dbReference>
<name>A0A1I3DBE2_9RHOB</name>
<dbReference type="InterPro" id="IPR001242">
    <property type="entry name" value="Condensation_dom"/>
</dbReference>
<evidence type="ECO:0000256" key="4">
    <source>
        <dbReference type="SAM" id="MobiDB-lite"/>
    </source>
</evidence>
<dbReference type="Pfam" id="PF00501">
    <property type="entry name" value="AMP-binding"/>
    <property type="match status" value="1"/>
</dbReference>
<dbReference type="GO" id="GO:0031177">
    <property type="term" value="F:phosphopantetheine binding"/>
    <property type="evidence" value="ECO:0007669"/>
    <property type="project" value="InterPro"/>
</dbReference>
<dbReference type="Gene3D" id="3.30.559.10">
    <property type="entry name" value="Chloramphenicol acetyltransferase-like domain"/>
    <property type="match status" value="1"/>
</dbReference>
<evidence type="ECO:0000313" key="6">
    <source>
        <dbReference type="EMBL" id="SFH84023.1"/>
    </source>
</evidence>
<dbReference type="GO" id="GO:0003824">
    <property type="term" value="F:catalytic activity"/>
    <property type="evidence" value="ECO:0007669"/>
    <property type="project" value="InterPro"/>
</dbReference>
<dbReference type="GO" id="GO:0005737">
    <property type="term" value="C:cytoplasm"/>
    <property type="evidence" value="ECO:0007669"/>
    <property type="project" value="TreeGrafter"/>
</dbReference>
<dbReference type="NCBIfam" id="TIGR01733">
    <property type="entry name" value="AA-adenyl-dom"/>
    <property type="match status" value="1"/>
</dbReference>
<dbReference type="Gene3D" id="1.10.1200.10">
    <property type="entry name" value="ACP-like"/>
    <property type="match status" value="1"/>
</dbReference>
<dbReference type="PANTHER" id="PTHR45527:SF1">
    <property type="entry name" value="FATTY ACID SYNTHASE"/>
    <property type="match status" value="1"/>
</dbReference>
<comment type="cofactor">
    <cofactor evidence="1">
        <name>pantetheine 4'-phosphate</name>
        <dbReference type="ChEBI" id="CHEBI:47942"/>
    </cofactor>
</comment>
<feature type="compositionally biased region" description="Low complexity" evidence="4">
    <location>
        <begin position="129"/>
        <end position="138"/>
    </location>
</feature>
<dbReference type="InterPro" id="IPR025110">
    <property type="entry name" value="AMP-bd_C"/>
</dbReference>
<dbReference type="InterPro" id="IPR000873">
    <property type="entry name" value="AMP-dep_synth/lig_dom"/>
</dbReference>
<dbReference type="InterPro" id="IPR020845">
    <property type="entry name" value="AMP-binding_CS"/>
</dbReference>
<feature type="region of interest" description="Disordered" evidence="4">
    <location>
        <begin position="109"/>
        <end position="140"/>
    </location>
</feature>
<dbReference type="Proteomes" id="UP000199377">
    <property type="component" value="Unassembled WGS sequence"/>
</dbReference>
<gene>
    <name evidence="6" type="ORF">SAMN05216258_102491</name>
</gene>
<dbReference type="STRING" id="1114924.SAMN05216258_102491"/>
<feature type="region of interest" description="Disordered" evidence="4">
    <location>
        <begin position="1077"/>
        <end position="1099"/>
    </location>
</feature>
<dbReference type="Pfam" id="PF13193">
    <property type="entry name" value="AMP-binding_C"/>
    <property type="match status" value="1"/>
</dbReference>
<evidence type="ECO:0000256" key="2">
    <source>
        <dbReference type="ARBA" id="ARBA00022450"/>
    </source>
</evidence>
<evidence type="ECO:0000313" key="7">
    <source>
        <dbReference type="Proteomes" id="UP000199377"/>
    </source>
</evidence>
<organism evidence="6 7">
    <name type="scientific">Albimonas pacifica</name>
    <dbReference type="NCBI Taxonomy" id="1114924"/>
    <lineage>
        <taxon>Bacteria</taxon>
        <taxon>Pseudomonadati</taxon>
        <taxon>Pseudomonadota</taxon>
        <taxon>Alphaproteobacteria</taxon>
        <taxon>Rhodobacterales</taxon>
        <taxon>Paracoccaceae</taxon>
        <taxon>Albimonas</taxon>
    </lineage>
</organism>
<evidence type="ECO:0000256" key="3">
    <source>
        <dbReference type="ARBA" id="ARBA00022553"/>
    </source>
</evidence>
<proteinExistence type="predicted"/>
<keyword evidence="7" id="KW-1185">Reference proteome</keyword>
<dbReference type="OrthoDB" id="9803968at2"/>
<dbReference type="PROSITE" id="PS00455">
    <property type="entry name" value="AMP_BINDING"/>
    <property type="match status" value="1"/>
</dbReference>
<feature type="region of interest" description="Disordered" evidence="4">
    <location>
        <begin position="982"/>
        <end position="1002"/>
    </location>
</feature>
<protein>
    <submittedName>
        <fullName evidence="6">Amino acid adenylation domain-containing protein</fullName>
    </submittedName>
</protein>
<dbReference type="InterPro" id="IPR009081">
    <property type="entry name" value="PP-bd_ACP"/>
</dbReference>
<keyword evidence="3" id="KW-0597">Phosphoprotein</keyword>
<dbReference type="GO" id="GO:0044550">
    <property type="term" value="P:secondary metabolite biosynthetic process"/>
    <property type="evidence" value="ECO:0007669"/>
    <property type="project" value="TreeGrafter"/>
</dbReference>
<dbReference type="InterPro" id="IPR023213">
    <property type="entry name" value="CAT-like_dom_sf"/>
</dbReference>
<dbReference type="CDD" id="cd19531">
    <property type="entry name" value="LCL_NRPS-like"/>
    <property type="match status" value="1"/>
</dbReference>
<dbReference type="GO" id="GO:0043041">
    <property type="term" value="P:amino acid activation for nonribosomal peptide biosynthetic process"/>
    <property type="evidence" value="ECO:0007669"/>
    <property type="project" value="TreeGrafter"/>
</dbReference>
<dbReference type="Pfam" id="PF00550">
    <property type="entry name" value="PP-binding"/>
    <property type="match status" value="1"/>
</dbReference>
<evidence type="ECO:0000256" key="1">
    <source>
        <dbReference type="ARBA" id="ARBA00001957"/>
    </source>
</evidence>
<dbReference type="FunFam" id="1.10.1200.10:FF:000005">
    <property type="entry name" value="Nonribosomal peptide synthetase 1"/>
    <property type="match status" value="1"/>
</dbReference>
<dbReference type="InterPro" id="IPR010071">
    <property type="entry name" value="AA_adenyl_dom"/>
</dbReference>
<dbReference type="SUPFAM" id="SSF56801">
    <property type="entry name" value="Acetyl-CoA synthetase-like"/>
    <property type="match status" value="1"/>
</dbReference>
<dbReference type="InterPro" id="IPR042099">
    <property type="entry name" value="ANL_N_sf"/>
</dbReference>
<dbReference type="InterPro" id="IPR045851">
    <property type="entry name" value="AMP-bd_C_sf"/>
</dbReference>
<reference evidence="6 7" key="1">
    <citation type="submission" date="2016-10" db="EMBL/GenBank/DDBJ databases">
        <authorList>
            <person name="de Groot N.N."/>
        </authorList>
    </citation>
    <scope>NUCLEOTIDE SEQUENCE [LARGE SCALE GENOMIC DNA]</scope>
    <source>
        <strain evidence="6 7">CGMCC 1.11030</strain>
    </source>
</reference>
<dbReference type="Gene3D" id="3.40.50.12780">
    <property type="entry name" value="N-terminal domain of ligase-like"/>
    <property type="match status" value="1"/>
</dbReference>
<dbReference type="Gene3D" id="3.30.300.30">
    <property type="match status" value="1"/>
</dbReference>
<feature type="compositionally biased region" description="Basic and acidic residues" evidence="4">
    <location>
        <begin position="109"/>
        <end position="119"/>
    </location>
</feature>
<keyword evidence="2" id="KW-0596">Phosphopantetheine</keyword>
<dbReference type="PROSITE" id="PS50075">
    <property type="entry name" value="CARRIER"/>
    <property type="match status" value="1"/>
</dbReference>
<accession>A0A1I3DBE2</accession>
<dbReference type="RefSeq" id="WP_092858588.1">
    <property type="nucleotide sequence ID" value="NZ_FOQH01000002.1"/>
</dbReference>
<dbReference type="EMBL" id="FOQH01000002">
    <property type="protein sequence ID" value="SFH84023.1"/>
    <property type="molecule type" value="Genomic_DNA"/>
</dbReference>
<dbReference type="Gene3D" id="3.30.559.30">
    <property type="entry name" value="Nonribosomal peptide synthetase, condensation domain"/>
    <property type="match status" value="1"/>
</dbReference>
<dbReference type="PANTHER" id="PTHR45527">
    <property type="entry name" value="NONRIBOSOMAL PEPTIDE SYNTHETASE"/>
    <property type="match status" value="1"/>
</dbReference>